<evidence type="ECO:0000313" key="3">
    <source>
        <dbReference type="Proteomes" id="UP000664349"/>
    </source>
</evidence>
<keyword evidence="3" id="KW-1185">Reference proteome</keyword>
<dbReference type="GeneID" id="97122354"/>
<organism evidence="2 3">
    <name type="scientific">Chromobacterium haemolyticum</name>
    <dbReference type="NCBI Taxonomy" id="394935"/>
    <lineage>
        <taxon>Bacteria</taxon>
        <taxon>Pseudomonadati</taxon>
        <taxon>Pseudomonadota</taxon>
        <taxon>Betaproteobacteria</taxon>
        <taxon>Neisseriales</taxon>
        <taxon>Chromobacteriaceae</taxon>
        <taxon>Chromobacterium</taxon>
    </lineage>
</organism>
<evidence type="ECO:0000259" key="1">
    <source>
        <dbReference type="Pfam" id="PF13683"/>
    </source>
</evidence>
<gene>
    <name evidence="2" type="ORF">J1C50_02030</name>
</gene>
<sequence length="42" mass="4959">MDDARDKIERWRQGYNEFRPHRLLGGQTPSKFRLARLEAGSV</sequence>
<dbReference type="Pfam" id="PF13683">
    <property type="entry name" value="rve_3"/>
    <property type="match status" value="1"/>
</dbReference>
<dbReference type="InterPro" id="IPR001584">
    <property type="entry name" value="Integrase_cat-core"/>
</dbReference>
<proteinExistence type="predicted"/>
<accession>A0ABS3GI60</accession>
<comment type="caution">
    <text evidence="2">The sequence shown here is derived from an EMBL/GenBank/DDBJ whole genome shotgun (WGS) entry which is preliminary data.</text>
</comment>
<evidence type="ECO:0000313" key="2">
    <source>
        <dbReference type="EMBL" id="MBO0414277.1"/>
    </source>
</evidence>
<reference evidence="2 3" key="1">
    <citation type="submission" date="2021-03" db="EMBL/GenBank/DDBJ databases">
        <title>First Case of infection caused by Chromobacterium haemolyticum derived from water in China.</title>
        <authorList>
            <person name="Chen J."/>
            <person name="Liu C."/>
        </authorList>
    </citation>
    <scope>NUCLEOTIDE SEQUENCE [LARGE SCALE GENOMIC DNA]</scope>
    <source>
        <strain evidence="2 3">WJ-5</strain>
    </source>
</reference>
<name>A0ABS3GI60_9NEIS</name>
<dbReference type="RefSeq" id="WP_081576514.1">
    <property type="nucleotide sequence ID" value="NZ_AP019312.1"/>
</dbReference>
<protein>
    <submittedName>
        <fullName evidence="2">Transposase</fullName>
    </submittedName>
</protein>
<dbReference type="Proteomes" id="UP000664349">
    <property type="component" value="Unassembled WGS sequence"/>
</dbReference>
<dbReference type="EMBL" id="JAFLRD010000002">
    <property type="protein sequence ID" value="MBO0414277.1"/>
    <property type="molecule type" value="Genomic_DNA"/>
</dbReference>
<feature type="domain" description="Integrase catalytic" evidence="1">
    <location>
        <begin position="2"/>
        <end position="29"/>
    </location>
</feature>